<dbReference type="InterPro" id="IPR003018">
    <property type="entry name" value="GAF"/>
</dbReference>
<dbReference type="Pfam" id="PF08447">
    <property type="entry name" value="PAS_3"/>
    <property type="match status" value="1"/>
</dbReference>
<feature type="domain" description="PAC" evidence="11">
    <location>
        <begin position="264"/>
        <end position="316"/>
    </location>
</feature>
<dbReference type="InterPro" id="IPR029016">
    <property type="entry name" value="GAF-like_dom_sf"/>
</dbReference>
<evidence type="ECO:0000256" key="1">
    <source>
        <dbReference type="ARBA" id="ARBA00000085"/>
    </source>
</evidence>
<dbReference type="SUPFAM" id="SSF52172">
    <property type="entry name" value="CheY-like"/>
    <property type="match status" value="1"/>
</dbReference>
<dbReference type="PROSITE" id="PS50112">
    <property type="entry name" value="PAS"/>
    <property type="match status" value="1"/>
</dbReference>
<evidence type="ECO:0000256" key="4">
    <source>
        <dbReference type="ARBA" id="ARBA00022679"/>
    </source>
</evidence>
<evidence type="ECO:0000256" key="7">
    <source>
        <dbReference type="SAM" id="Coils"/>
    </source>
</evidence>
<gene>
    <name evidence="12" type="ORF">EZZ81_11425</name>
</gene>
<organism evidence="12 13">
    <name type="scientific">Pseudomonas viridiflava</name>
    <name type="common">Phytomonas viridiflava</name>
    <dbReference type="NCBI Taxonomy" id="33069"/>
    <lineage>
        <taxon>Bacteria</taxon>
        <taxon>Pseudomonadati</taxon>
        <taxon>Pseudomonadota</taxon>
        <taxon>Gammaproteobacteria</taxon>
        <taxon>Pseudomonadales</taxon>
        <taxon>Pseudomonadaceae</taxon>
        <taxon>Pseudomonas</taxon>
    </lineage>
</organism>
<dbReference type="InterPro" id="IPR011006">
    <property type="entry name" value="CheY-like_superfamily"/>
</dbReference>
<dbReference type="Proteomes" id="UP001163644">
    <property type="component" value="Chromosome"/>
</dbReference>
<dbReference type="AlphaFoldDB" id="A0AA46VW38"/>
<dbReference type="Gene3D" id="3.30.450.20">
    <property type="entry name" value="PAS domain"/>
    <property type="match status" value="1"/>
</dbReference>
<keyword evidence="7" id="KW-0175">Coiled coil</keyword>
<feature type="domain" description="Response regulatory" evidence="9">
    <location>
        <begin position="607"/>
        <end position="721"/>
    </location>
</feature>
<dbReference type="InterPro" id="IPR001789">
    <property type="entry name" value="Sig_transdc_resp-reg_receiver"/>
</dbReference>
<dbReference type="Gene3D" id="3.40.50.2300">
    <property type="match status" value="1"/>
</dbReference>
<dbReference type="SMART" id="SM00448">
    <property type="entry name" value="REC"/>
    <property type="match status" value="1"/>
</dbReference>
<dbReference type="GO" id="GO:0000155">
    <property type="term" value="F:phosphorelay sensor kinase activity"/>
    <property type="evidence" value="ECO:0007669"/>
    <property type="project" value="InterPro"/>
</dbReference>
<dbReference type="SUPFAM" id="SSF55781">
    <property type="entry name" value="GAF domain-like"/>
    <property type="match status" value="1"/>
</dbReference>
<keyword evidence="4" id="KW-0808">Transferase</keyword>
<dbReference type="NCBIfam" id="TIGR00229">
    <property type="entry name" value="sensory_box"/>
    <property type="match status" value="1"/>
</dbReference>
<sequence>MNYMNRFEREQALLRQRKVLAEFGELALISPDLDIVINSACARAGEALGTHLAKFVQITQDRRQMWVRNGVGWTPGIVGQLRLPLKKGGPEWHSLDINQPVISTDAIQDTRFNLHPFQTDNQVKAFVNVIVYAPHDQSPIGIFQVDSRVSRAFSDRDVDFLRSYANLIAGCFERFRITDALKATEARLRESERQYRIAVQLNPQIPWTADAQGTITSLDHRWSDFSGVLREKTLGQGWRQSTHPDDMSMIIQQWRQSVATLQPFDIQVRLRKAMGEYHWYRVRAFPDLDDEGLCRQWYGTVEDINERVQLESVLRQWNDHLEERIAERTRQLQEEQREREAAEAKLRQSQKMEAVGQLTGGIAHDFNNLLGSISASLELMRLRLDSERYSEVDKYQALAMTAVKRAAALTARLLAFSRLQPLEPQVLDPSAVVASMEDMIRRTMGPTIQVTCQLSSVGNINCDLNQLENALLNLSINARDAMPKGGTLTLCTQRLEPDEAMAMAEDLQPLPYVLISVIDDGCGMDEEVLRRAFDPFFTTKKLGQGTGLGLSMIYGFTRQSGGQVRIQSESGVGTTVTMYFPVDQRTVEQMADTTYAAMPEKTGNGEVILIVDDETGVREIAADLLSDQGYDVFEAADCISALEQARTLDRLDLLITDIGLPGPMNGITLAQELTASRPALKVLFITGYTKAEGITEGQSLGKMLFKPFSLIEFSDSVKSILSKNEDSRTDLA</sequence>
<dbReference type="InterPro" id="IPR000700">
    <property type="entry name" value="PAS-assoc_C"/>
</dbReference>
<dbReference type="Pfam" id="PF02518">
    <property type="entry name" value="HATPase_c"/>
    <property type="match status" value="1"/>
</dbReference>
<evidence type="ECO:0000259" key="10">
    <source>
        <dbReference type="PROSITE" id="PS50112"/>
    </source>
</evidence>
<dbReference type="InterPro" id="IPR013655">
    <property type="entry name" value="PAS_fold_3"/>
</dbReference>
<dbReference type="SMART" id="SM00091">
    <property type="entry name" value="PAS"/>
    <property type="match status" value="1"/>
</dbReference>
<dbReference type="CDD" id="cd00130">
    <property type="entry name" value="PAS"/>
    <property type="match status" value="1"/>
</dbReference>
<evidence type="ECO:0000256" key="6">
    <source>
        <dbReference type="PROSITE-ProRule" id="PRU00169"/>
    </source>
</evidence>
<dbReference type="InterPro" id="IPR036890">
    <property type="entry name" value="HATPase_C_sf"/>
</dbReference>
<dbReference type="PROSITE" id="PS50109">
    <property type="entry name" value="HIS_KIN"/>
    <property type="match status" value="1"/>
</dbReference>
<proteinExistence type="predicted"/>
<dbReference type="CDD" id="cd00082">
    <property type="entry name" value="HisKA"/>
    <property type="match status" value="1"/>
</dbReference>
<dbReference type="InterPro" id="IPR036097">
    <property type="entry name" value="HisK_dim/P_sf"/>
</dbReference>
<evidence type="ECO:0000259" key="9">
    <source>
        <dbReference type="PROSITE" id="PS50110"/>
    </source>
</evidence>
<keyword evidence="3 6" id="KW-0597">Phosphoprotein</keyword>
<evidence type="ECO:0000256" key="2">
    <source>
        <dbReference type="ARBA" id="ARBA00012438"/>
    </source>
</evidence>
<feature type="domain" description="Histidine kinase" evidence="8">
    <location>
        <begin position="361"/>
        <end position="584"/>
    </location>
</feature>
<dbReference type="SUPFAM" id="SSF55874">
    <property type="entry name" value="ATPase domain of HSP90 chaperone/DNA topoisomerase II/histidine kinase"/>
    <property type="match status" value="1"/>
</dbReference>
<dbReference type="Gene3D" id="1.10.287.130">
    <property type="match status" value="1"/>
</dbReference>
<dbReference type="PROSITE" id="PS50110">
    <property type="entry name" value="RESPONSE_REGULATORY"/>
    <property type="match status" value="1"/>
</dbReference>
<dbReference type="SMART" id="SM00387">
    <property type="entry name" value="HATPase_c"/>
    <property type="match status" value="1"/>
</dbReference>
<dbReference type="FunFam" id="3.30.450.20:FF:000099">
    <property type="entry name" value="Sensory box sensor histidine kinase"/>
    <property type="match status" value="1"/>
</dbReference>
<evidence type="ECO:0000259" key="8">
    <source>
        <dbReference type="PROSITE" id="PS50109"/>
    </source>
</evidence>
<keyword evidence="5" id="KW-0418">Kinase</keyword>
<evidence type="ECO:0000313" key="12">
    <source>
        <dbReference type="EMBL" id="UZA68795.1"/>
    </source>
</evidence>
<dbReference type="EC" id="2.7.13.3" evidence="2"/>
<dbReference type="Gene3D" id="3.30.450.40">
    <property type="match status" value="1"/>
</dbReference>
<dbReference type="InterPro" id="IPR005467">
    <property type="entry name" value="His_kinase_dom"/>
</dbReference>
<dbReference type="Pfam" id="PF00072">
    <property type="entry name" value="Response_reg"/>
    <property type="match status" value="1"/>
</dbReference>
<dbReference type="PANTHER" id="PTHR43065">
    <property type="entry name" value="SENSOR HISTIDINE KINASE"/>
    <property type="match status" value="1"/>
</dbReference>
<feature type="domain" description="PAS" evidence="10">
    <location>
        <begin position="191"/>
        <end position="261"/>
    </location>
</feature>
<evidence type="ECO:0000256" key="5">
    <source>
        <dbReference type="ARBA" id="ARBA00022777"/>
    </source>
</evidence>
<dbReference type="InterPro" id="IPR003661">
    <property type="entry name" value="HisK_dim/P_dom"/>
</dbReference>
<dbReference type="SMART" id="SM00388">
    <property type="entry name" value="HisKA"/>
    <property type="match status" value="1"/>
</dbReference>
<comment type="catalytic activity">
    <reaction evidence="1">
        <text>ATP + protein L-histidine = ADP + protein N-phospho-L-histidine.</text>
        <dbReference type="EC" id="2.7.13.3"/>
    </reaction>
</comment>
<feature type="modified residue" description="4-aspartylphosphate" evidence="6">
    <location>
        <position position="657"/>
    </location>
</feature>
<dbReference type="PRINTS" id="PR00344">
    <property type="entry name" value="BCTRLSENSOR"/>
</dbReference>
<dbReference type="EMBL" id="CP036495">
    <property type="protein sequence ID" value="UZA68795.1"/>
    <property type="molecule type" value="Genomic_DNA"/>
</dbReference>
<dbReference type="InterPro" id="IPR035965">
    <property type="entry name" value="PAS-like_dom_sf"/>
</dbReference>
<dbReference type="Pfam" id="PF00512">
    <property type="entry name" value="HisKA"/>
    <property type="match status" value="1"/>
</dbReference>
<name>A0AA46VW38_PSEVI</name>
<dbReference type="Pfam" id="PF01590">
    <property type="entry name" value="GAF"/>
    <property type="match status" value="1"/>
</dbReference>
<dbReference type="SUPFAM" id="SSF47384">
    <property type="entry name" value="Homodimeric domain of signal transducing histidine kinase"/>
    <property type="match status" value="1"/>
</dbReference>
<dbReference type="PANTHER" id="PTHR43065:SF42">
    <property type="entry name" value="TWO-COMPONENT SENSOR PPRA"/>
    <property type="match status" value="1"/>
</dbReference>
<dbReference type="PROSITE" id="PS50113">
    <property type="entry name" value="PAC"/>
    <property type="match status" value="1"/>
</dbReference>
<dbReference type="SMART" id="SM00065">
    <property type="entry name" value="GAF"/>
    <property type="match status" value="1"/>
</dbReference>
<dbReference type="SUPFAM" id="SSF55785">
    <property type="entry name" value="PYP-like sensor domain (PAS domain)"/>
    <property type="match status" value="1"/>
</dbReference>
<dbReference type="InterPro" id="IPR000014">
    <property type="entry name" value="PAS"/>
</dbReference>
<dbReference type="InterPro" id="IPR003594">
    <property type="entry name" value="HATPase_dom"/>
</dbReference>
<evidence type="ECO:0000256" key="3">
    <source>
        <dbReference type="ARBA" id="ARBA00022553"/>
    </source>
</evidence>
<evidence type="ECO:0000259" key="11">
    <source>
        <dbReference type="PROSITE" id="PS50113"/>
    </source>
</evidence>
<protein>
    <recommendedName>
        <fullName evidence="2">histidine kinase</fullName>
        <ecNumber evidence="2">2.7.13.3</ecNumber>
    </recommendedName>
</protein>
<reference evidence="12" key="1">
    <citation type="submission" date="2019-02" db="EMBL/GenBank/DDBJ databases">
        <authorList>
            <person name="Lutz S."/>
            <person name="Schori C."/>
            <person name="Ahrens C.H."/>
            <person name="Gueguen E."/>
        </authorList>
    </citation>
    <scope>NUCLEOTIDE SEQUENCE</scope>
    <source>
        <strain evidence="12">Psy35</strain>
    </source>
</reference>
<dbReference type="InterPro" id="IPR004358">
    <property type="entry name" value="Sig_transdc_His_kin-like_C"/>
</dbReference>
<dbReference type="Gene3D" id="3.30.565.10">
    <property type="entry name" value="Histidine kinase-like ATPase, C-terminal domain"/>
    <property type="match status" value="1"/>
</dbReference>
<accession>A0AA46VW38</accession>
<evidence type="ECO:0000313" key="13">
    <source>
        <dbReference type="Proteomes" id="UP001163644"/>
    </source>
</evidence>
<feature type="coiled-coil region" evidence="7">
    <location>
        <begin position="318"/>
        <end position="352"/>
    </location>
</feature>